<sequence length="45" mass="4843">MAKGLMREAAFCGFILNAVNACVRTHPMVGVQTKGAKCPLFLFLS</sequence>
<dbReference type="STRING" id="402626.Rpic_1625"/>
<name>B2UDF0_RALPJ</name>
<protein>
    <submittedName>
        <fullName evidence="1">Uncharacterized protein</fullName>
    </submittedName>
</protein>
<reference evidence="1" key="1">
    <citation type="submission" date="2008-05" db="EMBL/GenBank/DDBJ databases">
        <title>Complete sequence of chromosome1 of Ralstonia pickettii 12J.</title>
        <authorList>
            <consortium name="US DOE Joint Genome Institute"/>
            <person name="Lucas S."/>
            <person name="Copeland A."/>
            <person name="Lapidus A."/>
            <person name="Glavina del Rio T."/>
            <person name="Dalin E."/>
            <person name="Tice H."/>
            <person name="Bruce D."/>
            <person name="Goodwin L."/>
            <person name="Pitluck S."/>
            <person name="Meincke L."/>
            <person name="Brettin T."/>
            <person name="Detter J.C."/>
            <person name="Han C."/>
            <person name="Kuske C.R."/>
            <person name="Schmutz J."/>
            <person name="Larimer F."/>
            <person name="Land M."/>
            <person name="Hauser L."/>
            <person name="Kyrpides N."/>
            <person name="Mikhailova N."/>
            <person name="Marsh T."/>
            <person name="Richardson P."/>
        </authorList>
    </citation>
    <scope>NUCLEOTIDE SEQUENCE</scope>
    <source>
        <strain evidence="1">12J</strain>
    </source>
</reference>
<proteinExistence type="predicted"/>
<dbReference type="KEGG" id="rpi:Rpic_1625"/>
<accession>B2UDF0</accession>
<dbReference type="HOGENOM" id="CLU_3204340_0_0_4"/>
<organism evidence="1">
    <name type="scientific">Ralstonia pickettii (strain 12J)</name>
    <dbReference type="NCBI Taxonomy" id="402626"/>
    <lineage>
        <taxon>Bacteria</taxon>
        <taxon>Pseudomonadati</taxon>
        <taxon>Pseudomonadota</taxon>
        <taxon>Betaproteobacteria</taxon>
        <taxon>Burkholderiales</taxon>
        <taxon>Burkholderiaceae</taxon>
        <taxon>Ralstonia</taxon>
    </lineage>
</organism>
<dbReference type="EMBL" id="CP001068">
    <property type="protein sequence ID" value="ACD26763.1"/>
    <property type="molecule type" value="Genomic_DNA"/>
</dbReference>
<gene>
    <name evidence="1" type="ordered locus">Rpic_1625</name>
</gene>
<dbReference type="AlphaFoldDB" id="B2UDF0"/>
<evidence type="ECO:0000313" key="1">
    <source>
        <dbReference type="EMBL" id="ACD26763.1"/>
    </source>
</evidence>